<dbReference type="Gene3D" id="2.130.10.10">
    <property type="entry name" value="YVTN repeat-like/Quinoprotein amine dehydrogenase"/>
    <property type="match status" value="2"/>
</dbReference>
<evidence type="ECO:0000313" key="2">
    <source>
        <dbReference type="Proteomes" id="UP000276603"/>
    </source>
</evidence>
<reference evidence="1 2" key="1">
    <citation type="submission" date="2018-10" db="EMBL/GenBank/DDBJ databases">
        <title>Ulvibacterium marinum gen. nov., sp. nov., a novel marine bacterium of the family Flavobacteriaceae, isolated from a culture of the green alga Ulva prolifera.</title>
        <authorList>
            <person name="Zhang Z."/>
        </authorList>
    </citation>
    <scope>NUCLEOTIDE SEQUENCE [LARGE SCALE GENOMIC DNA]</scope>
    <source>
        <strain evidence="1 2">CCMM003</strain>
    </source>
</reference>
<gene>
    <name evidence="1" type="ORF">D7Z94_07555</name>
</gene>
<sequence length="770" mass="88394">MKRLDNLLKLLDTLTSLFCSIVLALLLGSCGEPIPKKTADNKNLSLSESVPYRDRMFVQEYHEAFPMDSNEKGAQEVKAILPLDDGTVWIATMAGVFRKSKDLRSWEPMLPEKDQGPAFDLEIDGQGRVWAAVWNGVYRSNGRGNLELQQGTLPPIAVLANSEEGMYALGPKGIWLKVNEGWSRKEYHTGRSIRSALSDQKGGLWIGTDVGLFHCGPQGVTIHQGKEQLISAYLSSMAYATPDTLWVGGMGGVSIRANERMVDMKRPNDGLPHSQVNVVRKSPNGAMWVGTDYGISRFTPGIPDYSVRLSQRWLMNNTVNDIAFDTKGDAWIATEGGVSVIHCFQMTLEGKADFFYQKLLQRYVRKPGAVGLRWMEIPGDTTTSRASDTDNDGYYTAMYLAMESFRYAVTKDPKARERAKKTFDFLQLLREVTEIPGFFARTVVPAEWEKTHDMNRSYTEREYAAEIVKNPRQKPVEKRWHVSNDGKWKWKGDTSSDEMCGHLFGYYCYYTLVADEDEKKRLVFHYRQIMDALIANNYNLIGVDGKHTKWGVWSPDQLNRDPEWRPEKGINSLELLAFLKFTYSITEDSKYQEHYTHLIEKEGYLDNIDLMLDPDPAWETYFDIYLALYVYTPLIMGEEDEEIKARYLNHLDGWYERYKPAGSPMLNFVYNWLKGGADGLEASVFFLKDAPLDPVDWIMDNGAREDLPVLREPILEVLQVPLRPPSEYRTMRWDRNPYHAVAGWPNQERDPVYWLLPYWMGRYLELIQPK</sequence>
<name>A0A3B0C4J9_9FLAO</name>
<proteinExistence type="predicted"/>
<evidence type="ECO:0000313" key="1">
    <source>
        <dbReference type="EMBL" id="RKN80813.1"/>
    </source>
</evidence>
<dbReference type="PROSITE" id="PS51257">
    <property type="entry name" value="PROKAR_LIPOPROTEIN"/>
    <property type="match status" value="1"/>
</dbReference>
<dbReference type="Proteomes" id="UP000276603">
    <property type="component" value="Unassembled WGS sequence"/>
</dbReference>
<dbReference type="EMBL" id="RBCJ01000002">
    <property type="protein sequence ID" value="RKN80813.1"/>
    <property type="molecule type" value="Genomic_DNA"/>
</dbReference>
<organism evidence="1 2">
    <name type="scientific">Ulvibacterium marinum</name>
    <dbReference type="NCBI Taxonomy" id="2419782"/>
    <lineage>
        <taxon>Bacteria</taxon>
        <taxon>Pseudomonadati</taxon>
        <taxon>Bacteroidota</taxon>
        <taxon>Flavobacteriia</taxon>
        <taxon>Flavobacteriales</taxon>
        <taxon>Flavobacteriaceae</taxon>
        <taxon>Ulvibacterium</taxon>
    </lineage>
</organism>
<comment type="caution">
    <text evidence="1">The sequence shown here is derived from an EMBL/GenBank/DDBJ whole genome shotgun (WGS) entry which is preliminary data.</text>
</comment>
<dbReference type="InterPro" id="IPR015943">
    <property type="entry name" value="WD40/YVTN_repeat-like_dom_sf"/>
</dbReference>
<accession>A0A3B0C4J9</accession>
<dbReference type="InterPro" id="IPR008928">
    <property type="entry name" value="6-hairpin_glycosidase_sf"/>
</dbReference>
<keyword evidence="2" id="KW-1185">Reference proteome</keyword>
<dbReference type="SUPFAM" id="SSF63829">
    <property type="entry name" value="Calcium-dependent phosphotriesterase"/>
    <property type="match status" value="1"/>
</dbReference>
<dbReference type="AlphaFoldDB" id="A0A3B0C4J9"/>
<dbReference type="OrthoDB" id="799853at2"/>
<protein>
    <submittedName>
        <fullName evidence="1">Regulator</fullName>
    </submittedName>
</protein>
<dbReference type="GO" id="GO:0005975">
    <property type="term" value="P:carbohydrate metabolic process"/>
    <property type="evidence" value="ECO:0007669"/>
    <property type="project" value="InterPro"/>
</dbReference>
<dbReference type="SUPFAM" id="SSF48208">
    <property type="entry name" value="Six-hairpin glycosidases"/>
    <property type="match status" value="1"/>
</dbReference>
<dbReference type="RefSeq" id="WP_120710969.1">
    <property type="nucleotide sequence ID" value="NZ_RBCJ01000002.1"/>
</dbReference>